<comment type="caution">
    <text evidence="3">The sequence shown here is derived from an EMBL/GenBank/DDBJ whole genome shotgun (WGS) entry which is preliminary data.</text>
</comment>
<evidence type="ECO:0000313" key="3">
    <source>
        <dbReference type="EMBL" id="KAK2191930.1"/>
    </source>
</evidence>
<dbReference type="Gene3D" id="3.40.30.10">
    <property type="entry name" value="Glutaredoxin"/>
    <property type="match status" value="1"/>
</dbReference>
<evidence type="ECO:0000256" key="1">
    <source>
        <dbReference type="SAM" id="SignalP"/>
    </source>
</evidence>
<feature type="signal peptide" evidence="1">
    <location>
        <begin position="1"/>
        <end position="17"/>
    </location>
</feature>
<dbReference type="PANTHER" id="PTHR22699:SF1">
    <property type="entry name" value="THIOREDOXIN DOMAIN-CONTAINING PROTEIN 16"/>
    <property type="match status" value="1"/>
</dbReference>
<dbReference type="InterPro" id="IPR040090">
    <property type="entry name" value="TXNDC16"/>
</dbReference>
<evidence type="ECO:0000259" key="2">
    <source>
        <dbReference type="Pfam" id="PF24508"/>
    </source>
</evidence>
<accession>A0AAD9PBW7</accession>
<reference evidence="3" key="1">
    <citation type="journal article" date="2023" name="Mol. Biol. Evol.">
        <title>Third-Generation Sequencing Reveals the Adaptive Role of the Epigenome in Three Deep-Sea Polychaetes.</title>
        <authorList>
            <person name="Perez M."/>
            <person name="Aroh O."/>
            <person name="Sun Y."/>
            <person name="Lan Y."/>
            <person name="Juniper S.K."/>
            <person name="Young C.R."/>
            <person name="Angers B."/>
            <person name="Qian P.Y."/>
        </authorList>
    </citation>
    <scope>NUCLEOTIDE SEQUENCE</scope>
    <source>
        <strain evidence="3">R07B-5</strain>
    </source>
</reference>
<dbReference type="InterPro" id="IPR057639">
    <property type="entry name" value="TXNDC16_N"/>
</dbReference>
<feature type="domain" description="TXNDC16 N-terminal" evidence="2">
    <location>
        <begin position="24"/>
        <end position="133"/>
    </location>
</feature>
<organism evidence="3 4">
    <name type="scientific">Ridgeia piscesae</name>
    <name type="common">Tubeworm</name>
    <dbReference type="NCBI Taxonomy" id="27915"/>
    <lineage>
        <taxon>Eukaryota</taxon>
        <taxon>Metazoa</taxon>
        <taxon>Spiralia</taxon>
        <taxon>Lophotrochozoa</taxon>
        <taxon>Annelida</taxon>
        <taxon>Polychaeta</taxon>
        <taxon>Sedentaria</taxon>
        <taxon>Canalipalpata</taxon>
        <taxon>Sabellida</taxon>
        <taxon>Siboglinidae</taxon>
        <taxon>Ridgeia</taxon>
    </lineage>
</organism>
<dbReference type="EMBL" id="JAODUO010000042">
    <property type="protein sequence ID" value="KAK2191930.1"/>
    <property type="molecule type" value="Genomic_DNA"/>
</dbReference>
<feature type="chain" id="PRO_5042039722" description="TXNDC16 N-terminal domain-containing protein" evidence="1">
    <location>
        <begin position="18"/>
        <end position="181"/>
    </location>
</feature>
<name>A0AAD9PBW7_RIDPI</name>
<keyword evidence="4" id="KW-1185">Reference proteome</keyword>
<sequence length="181" mass="21162">MAFLLLLFLSCICSCQTLTAELEHVRDLTDKDFNTFTDSQHVRVVYFYDNKLDTKKDNRHEKTFLPAFDKSCKVLKSYHVECAKVDCSMYPVHDFCVRPAITKSVYTFRRGKELIELLLDSMFDLDSIISNILQIVLLQEVPILQSITNRRHHEQKNIGKKDIVYSYHSVIGTYGERILFK</sequence>
<proteinExistence type="predicted"/>
<evidence type="ECO:0000313" key="4">
    <source>
        <dbReference type="Proteomes" id="UP001209878"/>
    </source>
</evidence>
<dbReference type="Proteomes" id="UP001209878">
    <property type="component" value="Unassembled WGS sequence"/>
</dbReference>
<gene>
    <name evidence="3" type="ORF">NP493_42g05005</name>
</gene>
<protein>
    <recommendedName>
        <fullName evidence="2">TXNDC16 N-terminal domain-containing protein</fullName>
    </recommendedName>
</protein>
<dbReference type="SUPFAM" id="SSF52833">
    <property type="entry name" value="Thioredoxin-like"/>
    <property type="match status" value="1"/>
</dbReference>
<dbReference type="InterPro" id="IPR036249">
    <property type="entry name" value="Thioredoxin-like_sf"/>
</dbReference>
<dbReference type="PANTHER" id="PTHR22699">
    <property type="entry name" value="THIOREDOXIN DOMAIN-CONTAINING PROTEIN 16"/>
    <property type="match status" value="1"/>
</dbReference>
<dbReference type="Pfam" id="PF24508">
    <property type="entry name" value="TXNDC16_N"/>
    <property type="match status" value="1"/>
</dbReference>
<keyword evidence="1" id="KW-0732">Signal</keyword>
<dbReference type="AlphaFoldDB" id="A0AAD9PBW7"/>